<evidence type="ECO:0000256" key="7">
    <source>
        <dbReference type="ARBA" id="ARBA00023251"/>
    </source>
</evidence>
<feature type="transmembrane region" description="Helical" evidence="8">
    <location>
        <begin position="281"/>
        <end position="302"/>
    </location>
</feature>
<evidence type="ECO:0000256" key="4">
    <source>
        <dbReference type="ARBA" id="ARBA00022692"/>
    </source>
</evidence>
<protein>
    <submittedName>
        <fullName evidence="10">MFS transporter</fullName>
    </submittedName>
</protein>
<feature type="transmembrane region" description="Helical" evidence="8">
    <location>
        <begin position="378"/>
        <end position="400"/>
    </location>
</feature>
<dbReference type="InterPro" id="IPR036259">
    <property type="entry name" value="MFS_trans_sf"/>
</dbReference>
<feature type="transmembrane region" description="Helical" evidence="8">
    <location>
        <begin position="117"/>
        <end position="137"/>
    </location>
</feature>
<dbReference type="PANTHER" id="PTHR42718">
    <property type="entry name" value="MAJOR FACILITATOR SUPERFAMILY MULTIDRUG TRANSPORTER MFSC"/>
    <property type="match status" value="1"/>
</dbReference>
<dbReference type="Gene3D" id="1.20.1720.10">
    <property type="entry name" value="Multidrug resistance protein D"/>
    <property type="match status" value="1"/>
</dbReference>
<feature type="transmembrane region" description="Helical" evidence="8">
    <location>
        <begin position="93"/>
        <end position="111"/>
    </location>
</feature>
<dbReference type="GO" id="GO:0046677">
    <property type="term" value="P:response to antibiotic"/>
    <property type="evidence" value="ECO:0007669"/>
    <property type="project" value="UniProtKB-KW"/>
</dbReference>
<feature type="transmembrane region" description="Helical" evidence="8">
    <location>
        <begin position="215"/>
        <end position="234"/>
    </location>
</feature>
<dbReference type="SUPFAM" id="SSF103473">
    <property type="entry name" value="MFS general substrate transporter"/>
    <property type="match status" value="2"/>
</dbReference>
<feature type="transmembrane region" description="Helical" evidence="8">
    <location>
        <begin position="455"/>
        <end position="474"/>
    </location>
</feature>
<dbReference type="RefSeq" id="WP_152769974.1">
    <property type="nucleotide sequence ID" value="NZ_VJZC01000017.1"/>
</dbReference>
<dbReference type="OrthoDB" id="4484751at2"/>
<keyword evidence="5 8" id="KW-1133">Transmembrane helix</keyword>
<evidence type="ECO:0000313" key="10">
    <source>
        <dbReference type="EMBL" id="MPY56508.1"/>
    </source>
</evidence>
<keyword evidence="4 8" id="KW-0812">Transmembrane</keyword>
<dbReference type="PANTHER" id="PTHR42718:SF46">
    <property type="entry name" value="BLR6921 PROTEIN"/>
    <property type="match status" value="1"/>
</dbReference>
<evidence type="ECO:0000313" key="11">
    <source>
        <dbReference type="Proteomes" id="UP000400924"/>
    </source>
</evidence>
<proteinExistence type="predicted"/>
<accession>A0A5N8XC75</accession>
<evidence type="ECO:0000256" key="8">
    <source>
        <dbReference type="SAM" id="Phobius"/>
    </source>
</evidence>
<evidence type="ECO:0000256" key="2">
    <source>
        <dbReference type="ARBA" id="ARBA00022448"/>
    </source>
</evidence>
<evidence type="ECO:0000256" key="5">
    <source>
        <dbReference type="ARBA" id="ARBA00022989"/>
    </source>
</evidence>
<dbReference type="InterPro" id="IPR011701">
    <property type="entry name" value="MFS"/>
</dbReference>
<keyword evidence="3" id="KW-1003">Cell membrane</keyword>
<evidence type="ECO:0000259" key="9">
    <source>
        <dbReference type="PROSITE" id="PS50850"/>
    </source>
</evidence>
<dbReference type="Proteomes" id="UP000400924">
    <property type="component" value="Unassembled WGS sequence"/>
</dbReference>
<feature type="transmembrane region" description="Helical" evidence="8">
    <location>
        <begin position="240"/>
        <end position="260"/>
    </location>
</feature>
<feature type="transmembrane region" description="Helical" evidence="8">
    <location>
        <begin position="62"/>
        <end position="81"/>
    </location>
</feature>
<dbReference type="AlphaFoldDB" id="A0A5N8XC75"/>
<keyword evidence="11" id="KW-1185">Reference proteome</keyword>
<gene>
    <name evidence="10" type="ORF">FNH08_04770</name>
</gene>
<feature type="transmembrane region" description="Helical" evidence="8">
    <location>
        <begin position="322"/>
        <end position="345"/>
    </location>
</feature>
<dbReference type="GO" id="GO:0005886">
    <property type="term" value="C:plasma membrane"/>
    <property type="evidence" value="ECO:0007669"/>
    <property type="project" value="UniProtKB-SubCell"/>
</dbReference>
<feature type="transmembrane region" description="Helical" evidence="8">
    <location>
        <begin position="149"/>
        <end position="171"/>
    </location>
</feature>
<dbReference type="InterPro" id="IPR020846">
    <property type="entry name" value="MFS_dom"/>
</dbReference>
<dbReference type="PROSITE" id="PS50850">
    <property type="entry name" value="MFS"/>
    <property type="match status" value="1"/>
</dbReference>
<keyword evidence="7" id="KW-0046">Antibiotic resistance</keyword>
<evidence type="ECO:0000256" key="6">
    <source>
        <dbReference type="ARBA" id="ARBA00023136"/>
    </source>
</evidence>
<keyword evidence="2" id="KW-0813">Transport</keyword>
<organism evidence="10 11">
    <name type="scientific">Streptomyces spongiae</name>
    <dbReference type="NCBI Taxonomy" id="565072"/>
    <lineage>
        <taxon>Bacteria</taxon>
        <taxon>Bacillati</taxon>
        <taxon>Actinomycetota</taxon>
        <taxon>Actinomycetes</taxon>
        <taxon>Kitasatosporales</taxon>
        <taxon>Streptomycetaceae</taxon>
        <taxon>Streptomyces</taxon>
    </lineage>
</organism>
<feature type="transmembrane region" description="Helical" evidence="8">
    <location>
        <begin position="183"/>
        <end position="203"/>
    </location>
</feature>
<name>A0A5N8XC75_9ACTN</name>
<keyword evidence="6 8" id="KW-0472">Membrane</keyword>
<feature type="domain" description="Major facilitator superfamily (MFS) profile" evidence="9">
    <location>
        <begin position="27"/>
        <end position="479"/>
    </location>
</feature>
<dbReference type="Pfam" id="PF07690">
    <property type="entry name" value="MFS_1"/>
    <property type="match status" value="2"/>
</dbReference>
<dbReference type="EMBL" id="VJZC01000017">
    <property type="protein sequence ID" value="MPY56508.1"/>
    <property type="molecule type" value="Genomic_DNA"/>
</dbReference>
<feature type="transmembrane region" description="Helical" evidence="8">
    <location>
        <begin position="21"/>
        <end position="50"/>
    </location>
</feature>
<comment type="caution">
    <text evidence="10">The sequence shown here is derived from an EMBL/GenBank/DDBJ whole genome shotgun (WGS) entry which is preliminary data.</text>
</comment>
<evidence type="ECO:0000256" key="3">
    <source>
        <dbReference type="ARBA" id="ARBA00022475"/>
    </source>
</evidence>
<sequence>MAVSSAPSAPAPGLATGARRAAAAAALVGTIAVCVVLATLSVIVPLSALGQISVELKATGALLNWTLISSSVVGAAASGIFPPLASIFGQRAIQALAMGAVAAGSVLDAIAPNMTVLLIGRAVSALGLGAIAMSLAIVRTNLSGKALSLALGCIAAAEGIGAGLAFVFGGLLRETVHVGWRAIFWIIAVAALLATLAVVATVPKAGKRVVRRVDWLGGALLGAALVMMLVPLSMGPHWGWSSPLVWIELAVGVALAVVWWMVEDRTEEPMVNTRALRERNFLLGAGVFLVTAMLVWIMDFTIPSFVSAPTSTGFGFGYDALVGGMVMVLMCLGITVGGVCAGALARRVPVRVLCLVAFGVATLSMVLLAVAHGSSWQLWVWPGLFGLSYGIGVAGAYVTFMGALRPEQVSTAAGIGQTAGPIGAAVSGAGITAVLTAQVVVVGQAAIPTEHSFQLGWWIGAGLAVAGGLCALGIRPQPASEQA</sequence>
<dbReference type="Gene3D" id="1.20.1250.20">
    <property type="entry name" value="MFS general substrate transporter like domains"/>
    <property type="match status" value="1"/>
</dbReference>
<feature type="transmembrane region" description="Helical" evidence="8">
    <location>
        <begin position="352"/>
        <end position="372"/>
    </location>
</feature>
<comment type="subcellular location">
    <subcellularLocation>
        <location evidence="1">Cell membrane</location>
        <topology evidence="1">Multi-pass membrane protein</topology>
    </subcellularLocation>
</comment>
<dbReference type="GO" id="GO:0022857">
    <property type="term" value="F:transmembrane transporter activity"/>
    <property type="evidence" value="ECO:0007669"/>
    <property type="project" value="InterPro"/>
</dbReference>
<evidence type="ECO:0000256" key="1">
    <source>
        <dbReference type="ARBA" id="ARBA00004651"/>
    </source>
</evidence>
<feature type="transmembrane region" description="Helical" evidence="8">
    <location>
        <begin position="421"/>
        <end position="443"/>
    </location>
</feature>
<reference evidence="10 11" key="1">
    <citation type="submission" date="2019-07" db="EMBL/GenBank/DDBJ databases">
        <title>New species of Amycolatopsis and Streptomyces.</title>
        <authorList>
            <person name="Duangmal K."/>
            <person name="Teo W.F.A."/>
            <person name="Lipun K."/>
        </authorList>
    </citation>
    <scope>NUCLEOTIDE SEQUENCE [LARGE SCALE GENOMIC DNA]</scope>
    <source>
        <strain evidence="10 11">NBRC 106415</strain>
    </source>
</reference>